<dbReference type="PRINTS" id="PR00038">
    <property type="entry name" value="HTHLUXR"/>
</dbReference>
<dbReference type="InterPro" id="IPR036388">
    <property type="entry name" value="WH-like_DNA-bd_sf"/>
</dbReference>
<feature type="transmembrane region" description="Helical" evidence="4">
    <location>
        <begin position="272"/>
        <end position="292"/>
    </location>
</feature>
<feature type="domain" description="HTH luxR-type" evidence="5">
    <location>
        <begin position="422"/>
        <end position="480"/>
    </location>
</feature>
<dbReference type="PANTHER" id="PTHR44688">
    <property type="entry name" value="DNA-BINDING TRANSCRIPTIONAL ACTIVATOR DEVR_DOSR"/>
    <property type="match status" value="1"/>
</dbReference>
<gene>
    <name evidence="6" type="ORF">VIN30_02760</name>
</gene>
<accession>A0ABU6IG01</accession>
<dbReference type="SUPFAM" id="SSF46894">
    <property type="entry name" value="C-terminal effector domain of the bipartite response regulators"/>
    <property type="match status" value="1"/>
</dbReference>
<dbReference type="PROSITE" id="PS50043">
    <property type="entry name" value="HTH_LUXR_2"/>
    <property type="match status" value="1"/>
</dbReference>
<feature type="transmembrane region" description="Helical" evidence="4">
    <location>
        <begin position="163"/>
        <end position="182"/>
    </location>
</feature>
<keyword evidence="2" id="KW-0238">DNA-binding</keyword>
<dbReference type="SMART" id="SM00421">
    <property type="entry name" value="HTH_LUXR"/>
    <property type="match status" value="1"/>
</dbReference>
<keyword evidence="4" id="KW-1133">Transmembrane helix</keyword>
<feature type="transmembrane region" description="Helical" evidence="4">
    <location>
        <begin position="12"/>
        <end position="35"/>
    </location>
</feature>
<evidence type="ECO:0000313" key="7">
    <source>
        <dbReference type="Proteomes" id="UP001349994"/>
    </source>
</evidence>
<feature type="transmembrane region" description="Helical" evidence="4">
    <location>
        <begin position="105"/>
        <end position="129"/>
    </location>
</feature>
<keyword evidence="7" id="KW-1185">Reference proteome</keyword>
<evidence type="ECO:0000256" key="3">
    <source>
        <dbReference type="ARBA" id="ARBA00023163"/>
    </source>
</evidence>
<organism evidence="6 7">
    <name type="scientific">Adlercreutzia wanghongyangiae</name>
    <dbReference type="NCBI Taxonomy" id="3111451"/>
    <lineage>
        <taxon>Bacteria</taxon>
        <taxon>Bacillati</taxon>
        <taxon>Actinomycetota</taxon>
        <taxon>Coriobacteriia</taxon>
        <taxon>Eggerthellales</taxon>
        <taxon>Eggerthellaceae</taxon>
        <taxon>Adlercreutzia</taxon>
    </lineage>
</organism>
<feature type="transmembrane region" description="Helical" evidence="4">
    <location>
        <begin position="298"/>
        <end position="319"/>
    </location>
</feature>
<keyword evidence="4" id="KW-0472">Membrane</keyword>
<dbReference type="InterPro" id="IPR016032">
    <property type="entry name" value="Sig_transdc_resp-reg_C-effctor"/>
</dbReference>
<feature type="transmembrane region" description="Helical" evidence="4">
    <location>
        <begin position="47"/>
        <end position="68"/>
    </location>
</feature>
<keyword evidence="4" id="KW-0812">Transmembrane</keyword>
<keyword evidence="3" id="KW-0804">Transcription</keyword>
<dbReference type="Gene3D" id="1.10.10.10">
    <property type="entry name" value="Winged helix-like DNA-binding domain superfamily/Winged helix DNA-binding domain"/>
    <property type="match status" value="1"/>
</dbReference>
<keyword evidence="1" id="KW-0805">Transcription regulation</keyword>
<name>A0ABU6IG01_9ACTN</name>
<feature type="transmembrane region" description="Helical" evidence="4">
    <location>
        <begin position="244"/>
        <end position="265"/>
    </location>
</feature>
<dbReference type="PANTHER" id="PTHR44688:SF16">
    <property type="entry name" value="DNA-BINDING TRANSCRIPTIONAL ACTIVATOR DEVR_DOSR"/>
    <property type="match status" value="1"/>
</dbReference>
<feature type="transmembrane region" description="Helical" evidence="4">
    <location>
        <begin position="331"/>
        <end position="356"/>
    </location>
</feature>
<evidence type="ECO:0000256" key="1">
    <source>
        <dbReference type="ARBA" id="ARBA00023015"/>
    </source>
</evidence>
<evidence type="ECO:0000256" key="2">
    <source>
        <dbReference type="ARBA" id="ARBA00023125"/>
    </source>
</evidence>
<comment type="caution">
    <text evidence="6">The sequence shown here is derived from an EMBL/GenBank/DDBJ whole genome shotgun (WGS) entry which is preliminary data.</text>
</comment>
<feature type="transmembrane region" description="Helical" evidence="4">
    <location>
        <begin position="136"/>
        <end position="157"/>
    </location>
</feature>
<protein>
    <submittedName>
        <fullName evidence="6">LuxR C-terminal-related transcriptional regulator</fullName>
    </submittedName>
</protein>
<dbReference type="Pfam" id="PF00196">
    <property type="entry name" value="GerE"/>
    <property type="match status" value="1"/>
</dbReference>
<evidence type="ECO:0000259" key="5">
    <source>
        <dbReference type="PROSITE" id="PS50043"/>
    </source>
</evidence>
<sequence>MAGRLATLGAADVKIIAGSACFWAWLDGMFMSAFFRGSHEEGLMAELAVVLLFGVSAVGFAAFLAWPARANQLLGEKRTPLMAAALGTVGSALFAAAGAMHAVTLLVVGGACCAVCMAMFQMGWGAVYCRDGARSAALYASGGFAGAVIIDLPLLFMVPLASMVFYALLPLVSGVLLVSIGGDERRYQTSEQAVGGGPSLLTAIDRRLGIPRMLLLAAALVLVSFGYLQHLVSFSSVASGGTPGGVVVQLTRGAMAVILFSVVICSPSRTNILYRMGLLLIIAGFMLMPFLFGSGLFWVAGAIIISGYTAFDLLVWVLFSQIAHTRSESPLQTIAVIKLLAVICYVVGAVAGMVLVGNDETLHTYVLQETTLMGYLVMIATVLLLSSKDMWVLSGMVATSSGASGGEARRQCLDQWFVAYGLTPREQEIAHLLIAGRTQPWVATSLCISENTVGTHVRHIYQKLGVHDRQQFIDLANDQYTAVSPDSREAVS</sequence>
<feature type="transmembrane region" description="Helical" evidence="4">
    <location>
        <begin position="213"/>
        <end position="232"/>
    </location>
</feature>
<dbReference type="InterPro" id="IPR000792">
    <property type="entry name" value="Tscrpt_reg_LuxR_C"/>
</dbReference>
<dbReference type="Proteomes" id="UP001349994">
    <property type="component" value="Unassembled WGS sequence"/>
</dbReference>
<dbReference type="EMBL" id="JAYMFF010000003">
    <property type="protein sequence ID" value="MEC4175368.1"/>
    <property type="molecule type" value="Genomic_DNA"/>
</dbReference>
<proteinExistence type="predicted"/>
<dbReference type="CDD" id="cd06170">
    <property type="entry name" value="LuxR_C_like"/>
    <property type="match status" value="1"/>
</dbReference>
<feature type="transmembrane region" description="Helical" evidence="4">
    <location>
        <begin position="362"/>
        <end position="386"/>
    </location>
</feature>
<evidence type="ECO:0000313" key="6">
    <source>
        <dbReference type="EMBL" id="MEC4175368.1"/>
    </source>
</evidence>
<feature type="transmembrane region" description="Helical" evidence="4">
    <location>
        <begin position="80"/>
        <end position="99"/>
    </location>
</feature>
<evidence type="ECO:0000256" key="4">
    <source>
        <dbReference type="SAM" id="Phobius"/>
    </source>
</evidence>
<reference evidence="6 7" key="1">
    <citation type="submission" date="2024-01" db="EMBL/GenBank/DDBJ databases">
        <title>novel species in genus Adlercreutzia.</title>
        <authorList>
            <person name="Liu X."/>
        </authorList>
    </citation>
    <scope>NUCLEOTIDE SEQUENCE [LARGE SCALE GENOMIC DNA]</scope>
    <source>
        <strain evidence="6 7">R7</strain>
    </source>
</reference>
<dbReference type="RefSeq" id="WP_338209102.1">
    <property type="nucleotide sequence ID" value="NZ_JAYMFF010000003.1"/>
</dbReference>